<name>A0AAE1MV04_9FABA</name>
<protein>
    <recommendedName>
        <fullName evidence="5">Transmembrane protein</fullName>
    </recommendedName>
</protein>
<evidence type="ECO:0000256" key="1">
    <source>
        <dbReference type="SAM" id="MobiDB-lite"/>
    </source>
</evidence>
<keyword evidence="2" id="KW-0472">Membrane</keyword>
<feature type="transmembrane region" description="Helical" evidence="2">
    <location>
        <begin position="40"/>
        <end position="60"/>
    </location>
</feature>
<keyword evidence="2" id="KW-1133">Transmembrane helix</keyword>
<dbReference type="EMBL" id="JAWXYG010000004">
    <property type="protein sequence ID" value="KAK4275981.1"/>
    <property type="molecule type" value="Genomic_DNA"/>
</dbReference>
<evidence type="ECO:0008006" key="5">
    <source>
        <dbReference type="Google" id="ProtNLM"/>
    </source>
</evidence>
<keyword evidence="2" id="KW-0812">Transmembrane</keyword>
<accession>A0AAE1MV04</accession>
<organism evidence="3 4">
    <name type="scientific">Acacia crassicarpa</name>
    <name type="common">northern wattle</name>
    <dbReference type="NCBI Taxonomy" id="499986"/>
    <lineage>
        <taxon>Eukaryota</taxon>
        <taxon>Viridiplantae</taxon>
        <taxon>Streptophyta</taxon>
        <taxon>Embryophyta</taxon>
        <taxon>Tracheophyta</taxon>
        <taxon>Spermatophyta</taxon>
        <taxon>Magnoliopsida</taxon>
        <taxon>eudicotyledons</taxon>
        <taxon>Gunneridae</taxon>
        <taxon>Pentapetalae</taxon>
        <taxon>rosids</taxon>
        <taxon>fabids</taxon>
        <taxon>Fabales</taxon>
        <taxon>Fabaceae</taxon>
        <taxon>Caesalpinioideae</taxon>
        <taxon>mimosoid clade</taxon>
        <taxon>Acacieae</taxon>
        <taxon>Acacia</taxon>
    </lineage>
</organism>
<proteinExistence type="predicted"/>
<feature type="region of interest" description="Disordered" evidence="1">
    <location>
        <begin position="1"/>
        <end position="22"/>
    </location>
</feature>
<evidence type="ECO:0000313" key="4">
    <source>
        <dbReference type="Proteomes" id="UP001293593"/>
    </source>
</evidence>
<evidence type="ECO:0000313" key="3">
    <source>
        <dbReference type="EMBL" id="KAK4275981.1"/>
    </source>
</evidence>
<evidence type="ECO:0000256" key="2">
    <source>
        <dbReference type="SAM" id="Phobius"/>
    </source>
</evidence>
<keyword evidence="4" id="KW-1185">Reference proteome</keyword>
<dbReference type="PANTHER" id="PTHR36704:SF1">
    <property type="entry name" value="OS06G0239700 PROTEIN"/>
    <property type="match status" value="1"/>
</dbReference>
<gene>
    <name evidence="3" type="ORF">QN277_018985</name>
</gene>
<dbReference type="Proteomes" id="UP001293593">
    <property type="component" value="Unassembled WGS sequence"/>
</dbReference>
<reference evidence="3" key="1">
    <citation type="submission" date="2023-10" db="EMBL/GenBank/DDBJ databases">
        <title>Chromosome-level genome of the transformable northern wattle, Acacia crassicarpa.</title>
        <authorList>
            <person name="Massaro I."/>
            <person name="Sinha N.R."/>
            <person name="Poethig S."/>
            <person name="Leichty A.R."/>
        </authorList>
    </citation>
    <scope>NUCLEOTIDE SEQUENCE</scope>
    <source>
        <strain evidence="3">Acra3RX</strain>
        <tissue evidence="3">Leaf</tissue>
    </source>
</reference>
<dbReference type="AlphaFoldDB" id="A0AAE1MV04"/>
<feature type="compositionally biased region" description="Polar residues" evidence="1">
    <location>
        <begin position="1"/>
        <end position="12"/>
    </location>
</feature>
<dbReference type="PANTHER" id="PTHR36704">
    <property type="entry name" value="PROTEIN, PUTATIVE-RELATED"/>
    <property type="match status" value="1"/>
</dbReference>
<sequence length="99" mass="10538">MSNLVSASTANELNEDRHPTSINPEKIKAAAEGLANVGKAFAIATAIVFGGATLVFGMVASKLDLKNIEDVKIKEKDAVEPKFDSIKELSKMLGAKTYD</sequence>
<comment type="caution">
    <text evidence="3">The sequence shown here is derived from an EMBL/GenBank/DDBJ whole genome shotgun (WGS) entry which is preliminary data.</text>
</comment>